<proteinExistence type="predicted"/>
<feature type="transmembrane region" description="Helical" evidence="1">
    <location>
        <begin position="73"/>
        <end position="96"/>
    </location>
</feature>
<evidence type="ECO:0000313" key="3">
    <source>
        <dbReference type="Proteomes" id="UP001208935"/>
    </source>
</evidence>
<sequence length="172" mass="18975">MGPRVFSAQADGPIDETLSLKEMQMNDREKTLRAVVVLGWVQMGMVMMAMFVIDLTHSAIGENFSNWARDMGYGELLVMTGIFTLYFFMPLLALVVRARGFRCVIAGVTIMATLFFAVHEIEHLLTGDLPFGIRHALDFSHHLLGIWVTAAAIQWARIGAPAAMPLPAVNPA</sequence>
<keyword evidence="1" id="KW-0472">Membrane</keyword>
<keyword evidence="1" id="KW-1133">Transmembrane helix</keyword>
<name>A0ABT3KUN0_9BURK</name>
<organism evidence="2 3">
    <name type="scientific">Verminephrobacter aporrectodeae subsp. tuberculatae</name>
    <dbReference type="NCBI Taxonomy" id="1110392"/>
    <lineage>
        <taxon>Bacteria</taxon>
        <taxon>Pseudomonadati</taxon>
        <taxon>Pseudomonadota</taxon>
        <taxon>Betaproteobacteria</taxon>
        <taxon>Burkholderiales</taxon>
        <taxon>Comamonadaceae</taxon>
        <taxon>Verminephrobacter</taxon>
    </lineage>
</organism>
<keyword evidence="3" id="KW-1185">Reference proteome</keyword>
<evidence type="ECO:0000256" key="1">
    <source>
        <dbReference type="SAM" id="Phobius"/>
    </source>
</evidence>
<feature type="transmembrane region" description="Helical" evidence="1">
    <location>
        <begin position="31"/>
        <end position="53"/>
    </location>
</feature>
<dbReference type="EMBL" id="QZCW01000002">
    <property type="protein sequence ID" value="MCW5322050.1"/>
    <property type="molecule type" value="Genomic_DNA"/>
</dbReference>
<accession>A0ABT3KUN0</accession>
<feature type="transmembrane region" description="Helical" evidence="1">
    <location>
        <begin position="103"/>
        <end position="119"/>
    </location>
</feature>
<dbReference type="Proteomes" id="UP001208935">
    <property type="component" value="Unassembled WGS sequence"/>
</dbReference>
<keyword evidence="1" id="KW-0812">Transmembrane</keyword>
<gene>
    <name evidence="2" type="ORF">D5039_13090</name>
</gene>
<comment type="caution">
    <text evidence="2">The sequence shown here is derived from an EMBL/GenBank/DDBJ whole genome shotgun (WGS) entry which is preliminary data.</text>
</comment>
<evidence type="ECO:0000313" key="2">
    <source>
        <dbReference type="EMBL" id="MCW5322050.1"/>
    </source>
</evidence>
<protein>
    <submittedName>
        <fullName evidence="2">Uncharacterized protein</fullName>
    </submittedName>
</protein>
<reference evidence="3" key="1">
    <citation type="submission" date="2023-07" db="EMBL/GenBank/DDBJ databases">
        <title>Verminephrobacter genomes.</title>
        <authorList>
            <person name="Lund M.B."/>
        </authorList>
    </citation>
    <scope>NUCLEOTIDE SEQUENCE [LARGE SCALE GENOMIC DNA]</scope>
    <source>
        <strain evidence="3">AtM5-05</strain>
    </source>
</reference>